<keyword evidence="1" id="KW-0812">Transmembrane</keyword>
<keyword evidence="1" id="KW-0472">Membrane</keyword>
<reference evidence="2 3" key="1">
    <citation type="submission" date="2017-09" db="EMBL/GenBank/DDBJ databases">
        <title>FDA dAtabase for Regulatory Grade micrObial Sequences (FDA-ARGOS): Supporting development and validation of Infectious Disease Dx tests.</title>
        <authorList>
            <person name="Minogue T."/>
            <person name="Wolcott M."/>
            <person name="Wasieloski L."/>
            <person name="Aguilar W."/>
            <person name="Moore D."/>
            <person name="Tallon L."/>
            <person name="Sadzewicz L."/>
            <person name="Ott S."/>
            <person name="Zhao X."/>
            <person name="Nagaraj S."/>
            <person name="Vavikolanu K."/>
            <person name="Aluvathingal J."/>
            <person name="Nadendla S."/>
            <person name="Sichtig H."/>
        </authorList>
    </citation>
    <scope>NUCLEOTIDE SEQUENCE [LARGE SCALE GENOMIC DNA]</scope>
    <source>
        <strain evidence="2 3">FDAARGOS_392</strain>
    </source>
</reference>
<dbReference type="EMBL" id="CP023525">
    <property type="protein sequence ID" value="ATF92396.1"/>
    <property type="molecule type" value="Genomic_DNA"/>
</dbReference>
<feature type="transmembrane region" description="Helical" evidence="1">
    <location>
        <begin position="42"/>
        <end position="60"/>
    </location>
</feature>
<proteinExistence type="predicted"/>
<evidence type="ECO:0000313" key="2">
    <source>
        <dbReference type="EMBL" id="ATF92396.1"/>
    </source>
</evidence>
<dbReference type="AlphaFoldDB" id="A0A291DXP2"/>
<organism evidence="2 3">
    <name type="scientific">Cedecea neteri</name>
    <dbReference type="NCBI Taxonomy" id="158822"/>
    <lineage>
        <taxon>Bacteria</taxon>
        <taxon>Pseudomonadati</taxon>
        <taxon>Pseudomonadota</taxon>
        <taxon>Gammaproteobacteria</taxon>
        <taxon>Enterobacterales</taxon>
        <taxon>Enterobacteriaceae</taxon>
        <taxon>Cedecea</taxon>
    </lineage>
</organism>
<feature type="transmembrane region" description="Helical" evidence="1">
    <location>
        <begin position="12"/>
        <end position="36"/>
    </location>
</feature>
<evidence type="ECO:0000313" key="3">
    <source>
        <dbReference type="Proteomes" id="UP000217979"/>
    </source>
</evidence>
<name>A0A291DXP2_9ENTR</name>
<keyword evidence="1" id="KW-1133">Transmembrane helix</keyword>
<protein>
    <submittedName>
        <fullName evidence="2">Uncharacterized protein</fullName>
    </submittedName>
</protein>
<evidence type="ECO:0000256" key="1">
    <source>
        <dbReference type="SAM" id="Phobius"/>
    </source>
</evidence>
<accession>A0A291DXP2</accession>
<dbReference type="Proteomes" id="UP000217979">
    <property type="component" value="Chromosome"/>
</dbReference>
<sequence>MNAYVLTALGRIKWAFNTIGAYPVFLSAFIGGVYGALTTKEISWVILTCMMFFALVERFYRQQKAHIEKRSQGERKQSFIKSAFISNLGHQLIILDEFKYNGVLFKVIAFYEIPIAQTIAGPLCPRCHHRLTERLRIRFFVLTDITLHCCCGFSYASKHTIIELVKEVETHKNLI</sequence>
<gene>
    <name evidence="2" type="ORF">CO704_10005</name>
</gene>